<evidence type="ECO:0000313" key="2">
    <source>
        <dbReference type="EMBL" id="EDW88525.2"/>
    </source>
</evidence>
<reference evidence="2 4" key="3">
    <citation type="journal article" date="2007" name="PLoS Biol.">
        <title>Principles of genome evolution in the Drosophila melanogaster species group.</title>
        <authorList>
            <person name="Ranz J.M."/>
            <person name="Maurin D."/>
            <person name="Chan Y.S."/>
            <person name="von Grotthuss M."/>
            <person name="Hillier L.W."/>
            <person name="Roote J."/>
            <person name="Ashburner M."/>
            <person name="Bergman C.M."/>
        </authorList>
    </citation>
    <scope>NUCLEOTIDE SEQUENCE [LARGE SCALE GENOMIC DNA]</scope>
    <source>
        <strain evidence="2">Tai18E2</strain>
        <strain evidence="4">Tai18E2 / Tucson 14021-0261.01</strain>
    </source>
</reference>
<dbReference type="KEGG" id="dya:Dyak_GE18771"/>
<feature type="compositionally biased region" description="Basic and acidic residues" evidence="1">
    <location>
        <begin position="610"/>
        <end position="619"/>
    </location>
</feature>
<feature type="region of interest" description="Disordered" evidence="1">
    <location>
        <begin position="526"/>
        <end position="644"/>
    </location>
</feature>
<dbReference type="EMBL" id="CM000157">
    <property type="protein sequence ID" value="EDW88525.2"/>
    <property type="molecule type" value="Genomic_DNA"/>
</dbReference>
<feature type="compositionally biased region" description="Low complexity" evidence="1">
    <location>
        <begin position="550"/>
        <end position="573"/>
    </location>
</feature>
<dbReference type="OrthoDB" id="8196194at2759"/>
<feature type="region of interest" description="Disordered" evidence="1">
    <location>
        <begin position="1"/>
        <end position="356"/>
    </location>
</feature>
<feature type="region of interest" description="Disordered" evidence="1">
    <location>
        <begin position="657"/>
        <end position="716"/>
    </location>
</feature>
<evidence type="ECO:0000256" key="1">
    <source>
        <dbReference type="SAM" id="MobiDB-lite"/>
    </source>
</evidence>
<feature type="compositionally biased region" description="Basic and acidic residues" evidence="1">
    <location>
        <begin position="59"/>
        <end position="77"/>
    </location>
</feature>
<keyword evidence="4" id="KW-1185">Reference proteome</keyword>
<dbReference type="AlphaFoldDB" id="B4NWZ5"/>
<feature type="compositionally biased region" description="Basic and acidic residues" evidence="1">
    <location>
        <begin position="216"/>
        <end position="227"/>
    </location>
</feature>
<proteinExistence type="predicted"/>
<feature type="compositionally biased region" description="Low complexity" evidence="1">
    <location>
        <begin position="246"/>
        <end position="262"/>
    </location>
</feature>
<dbReference type="GO" id="GO:0048149">
    <property type="term" value="P:behavioral response to ethanol"/>
    <property type="evidence" value="ECO:0007669"/>
    <property type="project" value="EnsemblMetazoa"/>
</dbReference>
<feature type="compositionally biased region" description="Low complexity" evidence="1">
    <location>
        <begin position="81"/>
        <end position="93"/>
    </location>
</feature>
<sequence>MGKAQSKRSIDITTDPKKVGEGDEVAGKVEKIDVDQKTDAPAVNGDAATPKEGGDEAAAVEKKETEEHSENDKDLTTEKNAAAAEGGDAAAETAKGEEGSPKEAAAGEDITPLADESIKSKSKKDKVKKKWSFRSISFGKKDKQKPAKSEEATSPTSGTTSPTTAEAEAAPSPDAAPAEPSVATNGEAEKPAESATATSEPASKDEKPAENGSATEQEKQANGEAEKAAPAPSTVEEAAKPKPAEEPATVTATESNTTATEEVPVKESQPEPEVVTNGHGAGEALTNGSSNGLAESPVTETAPIADNIPSNVDDEQPHQNGTNGTTTPPPTPVATEIEKGQQIEASSEVIETVTPSQAEEEVVAAIIKAVSSELEAETETETEAEGFVVVASVSTEVEVPVSISPVEPVAEVSQVETEPVVEIPEVEAKSVAETESVPEVSEVQTEQVAKVAEVESESVIVETRSSSPPPPLPKSPPPSRVSAFVLSEDVIEEQVTPNVPEVNEIKSDEIEQQAISMVAEITEQAAEIVTEKEKQEEEPKVDSVPEPIEESTSTVEVEESTSTVAVEEPTSTVEVEESTSKVEVEESTSTVEVEEVLQVQTDEVTAPSHTADEVQKTFDDQATPDEEESFPVPASIDPADGNDDVAVTESVDFEVQKETVSISSNGVEPSAVSDDEAAIENEDKILQEQPSAVEETTEQEQQVVSEETHSDNDKENEIDLVENIISDLDAPITKAGGDLLVELDVRPTEQEGESNNKVDLAKDLKEKNAAAADVTTQEQLPVTCE</sequence>
<dbReference type="eggNOG" id="ENOG502S9MH">
    <property type="taxonomic scope" value="Eukaryota"/>
</dbReference>
<reference evidence="2" key="1">
    <citation type="submission" date="2006-01" db="EMBL/GenBank/DDBJ databases">
        <title>The Genome of Drosophila yakuba.</title>
        <authorList>
            <consortium name="The Drosophila yakuba Sequencing Consortium"/>
        </authorList>
    </citation>
    <scope>NUCLEOTIDE SEQUENCE</scope>
    <source>
        <strain evidence="2">Tai18E2</strain>
    </source>
</reference>
<feature type="compositionally biased region" description="Polar residues" evidence="1">
    <location>
        <begin position="658"/>
        <end position="667"/>
    </location>
</feature>
<feature type="compositionally biased region" description="Basic and acidic residues" evidence="1">
    <location>
        <begin position="139"/>
        <end position="151"/>
    </location>
</feature>
<organism evidence="2 4">
    <name type="scientific">Drosophila yakuba</name>
    <name type="common">Fruit fly</name>
    <dbReference type="NCBI Taxonomy" id="7245"/>
    <lineage>
        <taxon>Eukaryota</taxon>
        <taxon>Metazoa</taxon>
        <taxon>Ecdysozoa</taxon>
        <taxon>Arthropoda</taxon>
        <taxon>Hexapoda</taxon>
        <taxon>Insecta</taxon>
        <taxon>Pterygota</taxon>
        <taxon>Neoptera</taxon>
        <taxon>Endopterygota</taxon>
        <taxon>Diptera</taxon>
        <taxon>Brachycera</taxon>
        <taxon>Muscomorpha</taxon>
        <taxon>Ephydroidea</taxon>
        <taxon>Drosophilidae</taxon>
        <taxon>Drosophila</taxon>
        <taxon>Sophophora</taxon>
    </lineage>
</organism>
<name>B4NWZ5_DROYA</name>
<accession>B4NWZ5</accession>
<evidence type="ECO:0000313" key="4">
    <source>
        <dbReference type="Proteomes" id="UP000002282"/>
    </source>
</evidence>
<gene>
    <name evidence="2" type="primary">Dyak\GE18771</name>
    <name evidence="2" type="ORF">Dyak_GE18771</name>
</gene>
<reference evidence="2" key="4">
    <citation type="submission" date="2015-11" db="EMBL/GenBank/DDBJ databases">
        <authorList>
            <consortium name="FlyBase"/>
        </authorList>
    </citation>
    <scope>NUCLEOTIDE SEQUENCE</scope>
    <source>
        <strain evidence="2">Tai18E2</strain>
    </source>
</reference>
<feature type="region of interest" description="Disordered" evidence="1">
    <location>
        <begin position="457"/>
        <end position="481"/>
    </location>
</feature>
<evidence type="ECO:0000313" key="3">
    <source>
        <dbReference type="EMBL" id="KRJ97878.1"/>
    </source>
</evidence>
<feature type="compositionally biased region" description="Pro residues" evidence="1">
    <location>
        <begin position="467"/>
        <end position="479"/>
    </location>
</feature>
<dbReference type="EMBL" id="CM000157">
    <property type="protein sequence ID" value="KRJ97878.1"/>
    <property type="molecule type" value="Genomic_DNA"/>
</dbReference>
<feature type="compositionally biased region" description="Basic and acidic residues" evidence="1">
    <location>
        <begin position="8"/>
        <end position="38"/>
    </location>
</feature>
<feature type="compositionally biased region" description="Basic residues" evidence="1">
    <location>
        <begin position="120"/>
        <end position="132"/>
    </location>
</feature>
<feature type="compositionally biased region" description="Basic and acidic residues" evidence="1">
    <location>
        <begin position="706"/>
        <end position="716"/>
    </location>
</feature>
<protein>
    <submittedName>
        <fullName evidence="3">Uncharacterized protein, isoform B</fullName>
    </submittedName>
    <submittedName>
        <fullName evidence="2">Uncharacterized protein, isoform E</fullName>
    </submittedName>
</protein>
<reference evidence="2 4" key="2">
    <citation type="journal article" date="2007" name="Nature">
        <title>Evolution of genes and genomes on the Drosophila phylogeny.</title>
        <authorList>
            <consortium name="Drosophila 12 Genomes Consortium"/>
            <person name="Clark A.G."/>
            <person name="Eisen M.B."/>
            <person name="Smith D.R."/>
            <person name="Bergman C.M."/>
            <person name="Oliver B."/>
            <person name="Markow T.A."/>
            <person name="Kaufman T.C."/>
            <person name="Kellis M."/>
            <person name="Gelbart W."/>
            <person name="Iyer V.N."/>
            <person name="Pollard D.A."/>
            <person name="Sackton T.B."/>
            <person name="Larracuente A.M."/>
            <person name="Singh N.D."/>
            <person name="Abad J.P."/>
            <person name="Abt D.N."/>
            <person name="Adryan B."/>
            <person name="Aguade M."/>
            <person name="Akashi H."/>
            <person name="Anderson W.W."/>
            <person name="Aquadro C.F."/>
            <person name="Ardell D.H."/>
            <person name="Arguello R."/>
            <person name="Artieri C.G."/>
            <person name="Barbash D.A."/>
            <person name="Barker D."/>
            <person name="Barsanti P."/>
            <person name="Batterham P."/>
            <person name="Batzoglou S."/>
            <person name="Begun D."/>
            <person name="Bhutkar A."/>
            <person name="Blanco E."/>
            <person name="Bosak S.A."/>
            <person name="Bradley R.K."/>
            <person name="Brand A.D."/>
            <person name="Brent M.R."/>
            <person name="Brooks A.N."/>
            <person name="Brown R.H."/>
            <person name="Butlin R.K."/>
            <person name="Caggese C."/>
            <person name="Calvi B.R."/>
            <person name="Bernardo de Carvalho A."/>
            <person name="Caspi A."/>
            <person name="Castrezana S."/>
            <person name="Celniker S.E."/>
            <person name="Chang J.L."/>
            <person name="Chapple C."/>
            <person name="Chatterji S."/>
            <person name="Chinwalla A."/>
            <person name="Civetta A."/>
            <person name="Clifton S.W."/>
            <person name="Comeron J.M."/>
            <person name="Costello J.C."/>
            <person name="Coyne J.A."/>
            <person name="Daub J."/>
            <person name="David R.G."/>
            <person name="Delcher A.L."/>
            <person name="Delehaunty K."/>
            <person name="Do C.B."/>
            <person name="Ebling H."/>
            <person name="Edwards K."/>
            <person name="Eickbush T."/>
            <person name="Evans J.D."/>
            <person name="Filipski A."/>
            <person name="Findeiss S."/>
            <person name="Freyhult E."/>
            <person name="Fulton L."/>
            <person name="Fulton R."/>
            <person name="Garcia A.C."/>
            <person name="Gardiner A."/>
            <person name="Garfield D.A."/>
            <person name="Garvin B.E."/>
            <person name="Gibson G."/>
            <person name="Gilbert D."/>
            <person name="Gnerre S."/>
            <person name="Godfrey J."/>
            <person name="Good R."/>
            <person name="Gotea V."/>
            <person name="Gravely B."/>
            <person name="Greenberg A.J."/>
            <person name="Griffiths-Jones S."/>
            <person name="Gross S."/>
            <person name="Guigo R."/>
            <person name="Gustafson E.A."/>
            <person name="Haerty W."/>
            <person name="Hahn M.W."/>
            <person name="Halligan D.L."/>
            <person name="Halpern A.L."/>
            <person name="Halter G.M."/>
            <person name="Han M.V."/>
            <person name="Heger A."/>
            <person name="Hillier L."/>
            <person name="Hinrichs A.S."/>
            <person name="Holmes I."/>
            <person name="Hoskins R.A."/>
            <person name="Hubisz M.J."/>
            <person name="Hultmark D."/>
            <person name="Huntley M.A."/>
            <person name="Jaffe D.B."/>
            <person name="Jagadeeshan S."/>
            <person name="Jeck W.R."/>
            <person name="Johnson J."/>
            <person name="Jones C.D."/>
            <person name="Jordan W.C."/>
            <person name="Karpen G.H."/>
            <person name="Kataoka E."/>
            <person name="Keightley P.D."/>
            <person name="Kheradpour P."/>
            <person name="Kirkness E.F."/>
            <person name="Koerich L.B."/>
            <person name="Kristiansen K."/>
            <person name="Kudrna D."/>
            <person name="Kulathinal R.J."/>
            <person name="Kumar S."/>
            <person name="Kwok R."/>
            <person name="Lander E."/>
            <person name="Langley C.H."/>
            <person name="Lapoint R."/>
            <person name="Lazzaro B.P."/>
            <person name="Lee S.J."/>
            <person name="Levesque L."/>
            <person name="Li R."/>
            <person name="Lin C.F."/>
            <person name="Lin M.F."/>
            <person name="Lindblad-Toh K."/>
            <person name="Llopart A."/>
            <person name="Long M."/>
            <person name="Low L."/>
            <person name="Lozovsky E."/>
            <person name="Lu J."/>
            <person name="Luo M."/>
            <person name="Machado C.A."/>
            <person name="Makalowski W."/>
            <person name="Marzo M."/>
            <person name="Matsuda M."/>
            <person name="Matzkin L."/>
            <person name="McAllister B."/>
            <person name="McBride C.S."/>
            <person name="McKernan B."/>
            <person name="McKernan K."/>
            <person name="Mendez-Lago M."/>
            <person name="Minx P."/>
            <person name="Mollenhauer M.U."/>
            <person name="Montooth K."/>
            <person name="Mount S.M."/>
            <person name="Mu X."/>
            <person name="Myers E."/>
            <person name="Negre B."/>
            <person name="Newfeld S."/>
            <person name="Nielsen R."/>
            <person name="Noor M.A."/>
            <person name="O'Grady P."/>
            <person name="Pachter L."/>
            <person name="Papaceit M."/>
            <person name="Parisi M.J."/>
            <person name="Parisi M."/>
            <person name="Parts L."/>
            <person name="Pedersen J.S."/>
            <person name="Pesole G."/>
            <person name="Phillippy A.M."/>
            <person name="Ponting C.P."/>
            <person name="Pop M."/>
            <person name="Porcelli D."/>
            <person name="Powell J.R."/>
            <person name="Prohaska S."/>
            <person name="Pruitt K."/>
            <person name="Puig M."/>
            <person name="Quesneville H."/>
            <person name="Ram K.R."/>
            <person name="Rand D."/>
            <person name="Rasmussen M.D."/>
            <person name="Reed L.K."/>
            <person name="Reenan R."/>
            <person name="Reily A."/>
            <person name="Remington K.A."/>
            <person name="Rieger T.T."/>
            <person name="Ritchie M.G."/>
            <person name="Robin C."/>
            <person name="Rogers Y.H."/>
            <person name="Rohde C."/>
            <person name="Rozas J."/>
            <person name="Rubenfield M.J."/>
            <person name="Ruiz A."/>
            <person name="Russo S."/>
            <person name="Salzberg S.L."/>
            <person name="Sanchez-Gracia A."/>
            <person name="Saranga D.J."/>
            <person name="Sato H."/>
            <person name="Schaeffer S.W."/>
            <person name="Schatz M.C."/>
            <person name="Schlenke T."/>
            <person name="Schwartz R."/>
            <person name="Segarra C."/>
            <person name="Singh R.S."/>
            <person name="Sirot L."/>
            <person name="Sirota M."/>
            <person name="Sisneros N.B."/>
            <person name="Smith C.D."/>
            <person name="Smith T.F."/>
            <person name="Spieth J."/>
            <person name="Stage D.E."/>
            <person name="Stark A."/>
            <person name="Stephan W."/>
            <person name="Strausberg R.L."/>
            <person name="Strempel S."/>
            <person name="Sturgill D."/>
            <person name="Sutton G."/>
            <person name="Sutton G.G."/>
            <person name="Tao W."/>
            <person name="Teichmann S."/>
            <person name="Tobari Y.N."/>
            <person name="Tomimura Y."/>
            <person name="Tsolas J.M."/>
            <person name="Valente V.L."/>
            <person name="Venter E."/>
            <person name="Venter J.C."/>
            <person name="Vicario S."/>
            <person name="Vieira F.G."/>
            <person name="Vilella A.J."/>
            <person name="Villasante A."/>
            <person name="Walenz B."/>
            <person name="Wang J."/>
            <person name="Wasserman M."/>
            <person name="Watts T."/>
            <person name="Wilson D."/>
            <person name="Wilson R.K."/>
            <person name="Wing R.A."/>
            <person name="Wolfner M.F."/>
            <person name="Wong A."/>
            <person name="Wong G.K."/>
            <person name="Wu C.I."/>
            <person name="Wu G."/>
            <person name="Yamamoto D."/>
            <person name="Yang H.P."/>
            <person name="Yang S.P."/>
            <person name="Yorke J.A."/>
            <person name="Yoshida K."/>
            <person name="Zdobnov E."/>
            <person name="Zhang P."/>
            <person name="Zhang Y."/>
            <person name="Zimin A.V."/>
            <person name="Baldwin J."/>
            <person name="Abdouelleil A."/>
            <person name="Abdulkadir J."/>
            <person name="Abebe A."/>
            <person name="Abera B."/>
            <person name="Abreu J."/>
            <person name="Acer S.C."/>
            <person name="Aftuck L."/>
            <person name="Alexander A."/>
            <person name="An P."/>
            <person name="Anderson E."/>
            <person name="Anderson S."/>
            <person name="Arachi H."/>
            <person name="Azer M."/>
            <person name="Bachantsang P."/>
            <person name="Barry A."/>
            <person name="Bayul T."/>
            <person name="Berlin A."/>
            <person name="Bessette D."/>
            <person name="Bloom T."/>
            <person name="Blye J."/>
            <person name="Boguslavskiy L."/>
            <person name="Bonnet C."/>
            <person name="Boukhgalter B."/>
            <person name="Bourzgui I."/>
            <person name="Brown A."/>
            <person name="Cahill P."/>
            <person name="Channer S."/>
            <person name="Cheshatsang Y."/>
            <person name="Chuda L."/>
            <person name="Citroen M."/>
            <person name="Collymore A."/>
            <person name="Cooke P."/>
            <person name="Costello M."/>
            <person name="D'Aco K."/>
            <person name="Daza R."/>
            <person name="De Haan G."/>
            <person name="DeGray S."/>
            <person name="DeMaso C."/>
            <person name="Dhargay N."/>
            <person name="Dooley K."/>
            <person name="Dooley E."/>
            <person name="Doricent M."/>
            <person name="Dorje P."/>
            <person name="Dorjee K."/>
            <person name="Dupes A."/>
            <person name="Elong R."/>
            <person name="Falk J."/>
            <person name="Farina A."/>
            <person name="Faro S."/>
            <person name="Ferguson D."/>
            <person name="Fisher S."/>
            <person name="Foley C.D."/>
            <person name="Franke A."/>
            <person name="Friedrich D."/>
            <person name="Gadbois L."/>
            <person name="Gearin G."/>
            <person name="Gearin C.R."/>
            <person name="Giannoukos G."/>
            <person name="Goode T."/>
            <person name="Graham J."/>
            <person name="Grandbois E."/>
            <person name="Grewal S."/>
            <person name="Gyaltsen K."/>
            <person name="Hafez N."/>
            <person name="Hagos B."/>
            <person name="Hall J."/>
            <person name="Henson C."/>
            <person name="Hollinger A."/>
            <person name="Honan T."/>
            <person name="Huard M.D."/>
            <person name="Hughes L."/>
            <person name="Hurhula B."/>
            <person name="Husby M.E."/>
            <person name="Kamat A."/>
            <person name="Kanga B."/>
            <person name="Kashin S."/>
            <person name="Khazanovich D."/>
            <person name="Kisner P."/>
            <person name="Lance K."/>
            <person name="Lara M."/>
            <person name="Lee W."/>
            <person name="Lennon N."/>
            <person name="Letendre F."/>
            <person name="LeVine R."/>
            <person name="Lipovsky A."/>
            <person name="Liu X."/>
            <person name="Liu J."/>
            <person name="Liu S."/>
            <person name="Lokyitsang T."/>
            <person name="Lokyitsang Y."/>
            <person name="Lubonja R."/>
            <person name="Lui A."/>
            <person name="MacDonald P."/>
            <person name="Magnisalis V."/>
            <person name="Maru K."/>
            <person name="Matthews C."/>
            <person name="McCusker W."/>
            <person name="McDonough S."/>
            <person name="Mehta T."/>
            <person name="Meldrim J."/>
            <person name="Meneus L."/>
            <person name="Mihai O."/>
            <person name="Mihalev A."/>
            <person name="Mihova T."/>
            <person name="Mittelman R."/>
            <person name="Mlenga V."/>
            <person name="Montmayeur A."/>
            <person name="Mulrain L."/>
            <person name="Navidi A."/>
            <person name="Naylor J."/>
            <person name="Negash T."/>
            <person name="Nguyen T."/>
            <person name="Nguyen N."/>
            <person name="Nicol R."/>
            <person name="Norbu C."/>
            <person name="Norbu N."/>
            <person name="Novod N."/>
            <person name="O'Neill B."/>
            <person name="Osman S."/>
            <person name="Markiewicz E."/>
            <person name="Oyono O.L."/>
            <person name="Patti C."/>
            <person name="Phunkhang P."/>
            <person name="Pierre F."/>
            <person name="Priest M."/>
            <person name="Raghuraman S."/>
            <person name="Rege F."/>
            <person name="Reyes R."/>
            <person name="Rise C."/>
            <person name="Rogov P."/>
            <person name="Ross K."/>
            <person name="Ryan E."/>
            <person name="Settipalli S."/>
            <person name="Shea T."/>
            <person name="Sherpa N."/>
            <person name="Shi L."/>
            <person name="Shih D."/>
            <person name="Sparrow T."/>
            <person name="Spaulding J."/>
            <person name="Stalker J."/>
            <person name="Stange-Thomann N."/>
            <person name="Stavropoulos S."/>
            <person name="Stone C."/>
            <person name="Strader C."/>
            <person name="Tesfaye S."/>
            <person name="Thomson T."/>
            <person name="Thoulutsang Y."/>
            <person name="Thoulutsang D."/>
            <person name="Topham K."/>
            <person name="Topping I."/>
            <person name="Tsamla T."/>
            <person name="Vassiliev H."/>
            <person name="Vo A."/>
            <person name="Wangchuk T."/>
            <person name="Wangdi T."/>
            <person name="Weiand M."/>
            <person name="Wilkinson J."/>
            <person name="Wilson A."/>
            <person name="Yadav S."/>
            <person name="Young G."/>
            <person name="Yu Q."/>
            <person name="Zembek L."/>
            <person name="Zhong D."/>
            <person name="Zimmer A."/>
            <person name="Zwirko Z."/>
            <person name="Jaffe D.B."/>
            <person name="Alvarez P."/>
            <person name="Brockman W."/>
            <person name="Butler J."/>
            <person name="Chin C."/>
            <person name="Gnerre S."/>
            <person name="Grabherr M."/>
            <person name="Kleber M."/>
            <person name="Mauceli E."/>
            <person name="MacCallum I."/>
        </authorList>
    </citation>
    <scope>NUCLEOTIDE SEQUENCE [LARGE SCALE GENOMIC DNA]</scope>
    <source>
        <strain evidence="2">Tai18E2</strain>
        <strain evidence="4">Tai18E2 / Tucson 14021-0261.01</strain>
    </source>
</reference>
<dbReference type="Proteomes" id="UP000002282">
    <property type="component" value="Chromosome 2L"/>
</dbReference>
<dbReference type="HOGENOM" id="CLU_333523_0_0_1"/>
<feature type="compositionally biased region" description="Low complexity" evidence="1">
    <location>
        <begin position="152"/>
        <end position="181"/>
    </location>
</feature>
<feature type="compositionally biased region" description="Low complexity" evidence="1">
    <location>
        <begin position="457"/>
        <end position="466"/>
    </location>
</feature>
<feature type="compositionally biased region" description="Basic and acidic residues" evidence="1">
    <location>
        <begin position="529"/>
        <end position="543"/>
    </location>
</feature>